<organism evidence="1 2">
    <name type="scientific">Xylaria arbuscula</name>
    <dbReference type="NCBI Taxonomy" id="114810"/>
    <lineage>
        <taxon>Eukaryota</taxon>
        <taxon>Fungi</taxon>
        <taxon>Dikarya</taxon>
        <taxon>Ascomycota</taxon>
        <taxon>Pezizomycotina</taxon>
        <taxon>Sordariomycetes</taxon>
        <taxon>Xylariomycetidae</taxon>
        <taxon>Xylariales</taxon>
        <taxon>Xylariaceae</taxon>
        <taxon>Xylaria</taxon>
    </lineage>
</organism>
<dbReference type="Proteomes" id="UP001148614">
    <property type="component" value="Unassembled WGS sequence"/>
</dbReference>
<gene>
    <name evidence="1" type="ORF">NPX13_g3454</name>
</gene>
<comment type="caution">
    <text evidence="1">The sequence shown here is derived from an EMBL/GenBank/DDBJ whole genome shotgun (WGS) entry which is preliminary data.</text>
</comment>
<sequence>MVTGSASEYNCENAITHDKQKHDLPVAIAERGEREARGAEPLPVLDFAGAASLAGRADPAAESLGACLCIITIILEAA</sequence>
<protein>
    <submittedName>
        <fullName evidence="1">Uncharacterized protein</fullName>
    </submittedName>
</protein>
<proteinExistence type="predicted"/>
<name>A0A9W8NI79_9PEZI</name>
<accession>A0A9W8NI79</accession>
<keyword evidence="2" id="KW-1185">Reference proteome</keyword>
<evidence type="ECO:0000313" key="2">
    <source>
        <dbReference type="Proteomes" id="UP001148614"/>
    </source>
</evidence>
<reference evidence="1" key="1">
    <citation type="submission" date="2022-07" db="EMBL/GenBank/DDBJ databases">
        <title>Genome Sequence of Xylaria arbuscula.</title>
        <authorList>
            <person name="Buettner E."/>
        </authorList>
    </citation>
    <scope>NUCLEOTIDE SEQUENCE</scope>
    <source>
        <strain evidence="1">VT107</strain>
    </source>
</reference>
<dbReference type="EMBL" id="JANPWZ010000431">
    <property type="protein sequence ID" value="KAJ3577115.1"/>
    <property type="molecule type" value="Genomic_DNA"/>
</dbReference>
<dbReference type="AlphaFoldDB" id="A0A9W8NI79"/>
<evidence type="ECO:0000313" key="1">
    <source>
        <dbReference type="EMBL" id="KAJ3577115.1"/>
    </source>
</evidence>